<reference evidence="2" key="2">
    <citation type="journal article" date="2022" name="Viruses">
        <title>Genomic characterization of UFJF_PfDIW6: a novel lytic Pseudomonas fluorescens-phage with potential for biocontrol in the dairy industry.</title>
        <authorList>
            <person name="Hungaro H.M."/>
            <person name="Vidigal P.M.P."/>
            <person name="Nascimento E.C."/>
            <person name="Oliveira F.G.C."/>
            <person name="Gontijo M.T.P."/>
            <person name="Lopez M.E.S."/>
        </authorList>
    </citation>
    <scope>NUCLEOTIDE SEQUENCE</scope>
</reference>
<dbReference type="Pfam" id="PF01464">
    <property type="entry name" value="SLT"/>
    <property type="match status" value="1"/>
</dbReference>
<dbReference type="Gene3D" id="1.10.530.10">
    <property type="match status" value="1"/>
</dbReference>
<dbReference type="InterPro" id="IPR008258">
    <property type="entry name" value="Transglycosylase_SLT_dom_1"/>
</dbReference>
<dbReference type="EMBL" id="OM418631">
    <property type="protein sequence ID" value="UNY42223.1"/>
    <property type="molecule type" value="Genomic_DNA"/>
</dbReference>
<dbReference type="SMR" id="A0AAE9K505"/>
<evidence type="ECO:0000313" key="2">
    <source>
        <dbReference type="EMBL" id="UNY42223.1"/>
    </source>
</evidence>
<organism evidence="2 3">
    <name type="scientific">Pseudomonas phage UFJF_PfDIW6</name>
    <dbReference type="NCBI Taxonomy" id="2927622"/>
    <lineage>
        <taxon>Viruses</taxon>
        <taxon>Duplodnaviria</taxon>
        <taxon>Heunggongvirae</taxon>
        <taxon>Uroviricota</taxon>
        <taxon>Caudoviricetes</taxon>
        <taxon>Purivirus</taxon>
        <taxon>Purivirus UFJFPfDIW6</taxon>
    </lineage>
</organism>
<dbReference type="PANTHER" id="PTHR37423:SF2">
    <property type="entry name" value="MEMBRANE-BOUND LYTIC MUREIN TRANSGLYCOSYLASE C"/>
    <property type="match status" value="1"/>
</dbReference>
<dbReference type="InterPro" id="IPR023346">
    <property type="entry name" value="Lysozyme-like_dom_sf"/>
</dbReference>
<feature type="domain" description="Transglycosylase SLT" evidence="1">
    <location>
        <begin position="269"/>
        <end position="380"/>
    </location>
</feature>
<name>A0AAE9K505_9CAUD</name>
<protein>
    <submittedName>
        <fullName evidence="2">Structural lysozyme</fullName>
    </submittedName>
</protein>
<evidence type="ECO:0000259" key="1">
    <source>
        <dbReference type="Pfam" id="PF01464"/>
    </source>
</evidence>
<accession>A0AAE9K505</accession>
<reference evidence="2" key="1">
    <citation type="journal article" date="2022" name="Food Microbiol.">
        <title>Lytic bacteriophages UFJF_PfDIW6 and UFJF_PfSW6 prevent Pseudomonas fluorescens growth in vitro and the proteolytic-caused spoilage of raw milk during chilled storage.</title>
        <authorList>
            <person name="Nascimento E.C.D."/>
            <person name="Sabino M.C."/>
            <person name="Corguinha L.D.R."/>
            <person name="Targino B.N."/>
            <person name="Lange C.C."/>
            <person name="Pinto C.L.O."/>
            <person name="Pinto P.F."/>
            <person name="Vidigal P.M.P."/>
            <person name="Sant'Ana A.S."/>
            <person name="Hungaro H.M."/>
        </authorList>
    </citation>
    <scope>NUCLEOTIDE SEQUENCE</scope>
</reference>
<dbReference type="Proteomes" id="UP000831576">
    <property type="component" value="Segment"/>
</dbReference>
<gene>
    <name evidence="2" type="ORF">UFJFPfDIW6_00015</name>
</gene>
<sequence>MPRVPTYDTAQVQQQPTRPIQLQGVAPDTTSIAQGLQSFQRGAEILANKSREQADTASIMDADRKLTEWQQNTMFNPEGGVYTRKGGAALDITNQTLGQFEEAQVKIAETLTSEQQKARYAQIVASRRNSLSNELNKYEFAQREQHYDDTAEGQRLSAIQGAALYANDPQQLAYYQAKMNVVEGSEAQRKGLPPELAEQKRLEANTRLNAAVIEQLAARDPMKAKQYFMDNAVSMTADAQLRAASMLKPLIDRQVGVSVGSQAVQDVSSQDNRVFASILQAESGGKQFDRNGQPMTSSRGAIGTAQIMPSTGPEAAKLAGVEWDENRFRNDPDYNRQLGQAYFQKLTNDFKSPALAVAAYNAGPGMVNDWINGTNTTGKNASKLKLGDPRTGEISQAEFLDKIPFKETREYTEKVLGKALQTHEPSFGQVAQAIDARDDLTADQKSIALKAAKQRIDWQAEQRKQQDAQNLESAWDVVLQGNSWDTIPAATWAALPAEGRKQIMDYKPGRPTDQEVYYRARDEIVSGNELNLLGMRAKLSDTDFQELTKLQQDRREKGAEATSSIGSNDNIFKEALRVAGIDPEAKAGKRDAKSVAAARRYVDTQIRALEQDQGKKATPDQVQKVVDRAFIQGDVDGSGNWWNLGQWTSKRRTFERQDGDKVIVRDIKQIPPDEHQQIVEAMKRHGQKPNDADILRLFNEANQ</sequence>
<proteinExistence type="predicted"/>
<evidence type="ECO:0000313" key="3">
    <source>
        <dbReference type="Proteomes" id="UP000831576"/>
    </source>
</evidence>
<dbReference type="SUPFAM" id="SSF53955">
    <property type="entry name" value="Lysozyme-like"/>
    <property type="match status" value="1"/>
</dbReference>
<keyword evidence="3" id="KW-1185">Reference proteome</keyword>
<dbReference type="PANTHER" id="PTHR37423">
    <property type="entry name" value="SOLUBLE LYTIC MUREIN TRANSGLYCOSYLASE-RELATED"/>
    <property type="match status" value="1"/>
</dbReference>